<dbReference type="AlphaFoldDB" id="A0A6J2YYS3"/>
<feature type="region of interest" description="Disordered" evidence="7">
    <location>
        <begin position="257"/>
        <end position="290"/>
    </location>
</feature>
<feature type="compositionally biased region" description="Low complexity" evidence="7">
    <location>
        <begin position="26"/>
        <end position="44"/>
    </location>
</feature>
<dbReference type="SUPFAM" id="SSF57924">
    <property type="entry name" value="Inhibitor of apoptosis (IAP) repeat"/>
    <property type="match status" value="2"/>
</dbReference>
<evidence type="ECO:0000313" key="11">
    <source>
        <dbReference type="RefSeq" id="XP_030767988.1"/>
    </source>
</evidence>
<dbReference type="GeneID" id="115891605"/>
<dbReference type="Proteomes" id="UP000504635">
    <property type="component" value="Unplaced"/>
</dbReference>
<organism evidence="9 10">
    <name type="scientific">Sitophilus oryzae</name>
    <name type="common">Rice weevil</name>
    <name type="synonym">Curculio oryzae</name>
    <dbReference type="NCBI Taxonomy" id="7048"/>
    <lineage>
        <taxon>Eukaryota</taxon>
        <taxon>Metazoa</taxon>
        <taxon>Ecdysozoa</taxon>
        <taxon>Arthropoda</taxon>
        <taxon>Hexapoda</taxon>
        <taxon>Insecta</taxon>
        <taxon>Pterygota</taxon>
        <taxon>Neoptera</taxon>
        <taxon>Endopterygota</taxon>
        <taxon>Coleoptera</taxon>
        <taxon>Polyphaga</taxon>
        <taxon>Cucujiformia</taxon>
        <taxon>Curculionidae</taxon>
        <taxon>Dryophthorinae</taxon>
        <taxon>Sitophilus</taxon>
    </lineage>
</organism>
<name>A0A6J2YYS3_SITOR</name>
<evidence type="ECO:0000313" key="12">
    <source>
        <dbReference type="RefSeq" id="XP_030767995.1"/>
    </source>
</evidence>
<keyword evidence="9" id="KW-1185">Reference proteome</keyword>
<keyword evidence="2" id="KW-0053">Apoptosis</keyword>
<keyword evidence="5" id="KW-0862">Zinc</keyword>
<dbReference type="InterPro" id="IPR001370">
    <property type="entry name" value="BIR_rpt"/>
</dbReference>
<dbReference type="RefSeq" id="XP_030767980.1">
    <property type="nucleotide sequence ID" value="XM_030912120.1"/>
</dbReference>
<comment type="similarity">
    <text evidence="1">Belongs to the IAP family.</text>
</comment>
<dbReference type="SMART" id="SM00184">
    <property type="entry name" value="RING"/>
    <property type="match status" value="1"/>
</dbReference>
<evidence type="ECO:0000256" key="4">
    <source>
        <dbReference type="ARBA" id="ARBA00022771"/>
    </source>
</evidence>
<dbReference type="OrthoDB" id="5855668at2759"/>
<sequence length="344" mass="38674">MTTKLLTALSNIPRNLSEADNGPKASQEPPSDTSSSGSETSTSTDFRKYISYEQRLKTFDSWPNQEVSKESLASAGFFYKQRSDIVQCPYCNIEGYQWVAGDDPVRDHRTWSPHCPFVMTMLEHDNQDPREPARDTCGLYGLAILPNSVPEDEVNLERLGIQKTKGPSHPDKFLLETRLATFKAWPKSMRQTPKQLSEAGFFYVGVGDQTLCFHCGGGLKDWEASDDPWEQHAIWFPKCQYLFLKKGPDYIKEMEKRRNPLPVSSDEETKEEASSQTSEKSEDSAEPISDGESKTLCKVCYKNEVGVLFLPCGHIVSCVECAPGLKKCPMCRKPLEGTVRAFLS</sequence>
<evidence type="ECO:0000256" key="6">
    <source>
        <dbReference type="PROSITE-ProRule" id="PRU00175"/>
    </source>
</evidence>
<evidence type="ECO:0000259" key="8">
    <source>
        <dbReference type="PROSITE" id="PS50089"/>
    </source>
</evidence>
<keyword evidence="4 6" id="KW-0863">Zinc-finger</keyword>
<dbReference type="GO" id="GO:0005737">
    <property type="term" value="C:cytoplasm"/>
    <property type="evidence" value="ECO:0007669"/>
    <property type="project" value="TreeGrafter"/>
</dbReference>
<dbReference type="CDD" id="cd00022">
    <property type="entry name" value="BIR"/>
    <property type="match status" value="2"/>
</dbReference>
<dbReference type="GO" id="GO:0031398">
    <property type="term" value="P:positive regulation of protein ubiquitination"/>
    <property type="evidence" value="ECO:0007669"/>
    <property type="project" value="TreeGrafter"/>
</dbReference>
<dbReference type="PANTHER" id="PTHR10044">
    <property type="entry name" value="INHIBITOR OF APOPTOSIS"/>
    <property type="match status" value="1"/>
</dbReference>
<dbReference type="GO" id="GO:0006915">
    <property type="term" value="P:apoptotic process"/>
    <property type="evidence" value="ECO:0007669"/>
    <property type="project" value="UniProtKB-KW"/>
</dbReference>
<protein>
    <submittedName>
        <fullName evidence="10 11">Death-associated inhibitor of apoptosis 2-like</fullName>
    </submittedName>
</protein>
<reference evidence="10 11" key="1">
    <citation type="submission" date="2025-04" db="UniProtKB">
        <authorList>
            <consortium name="RefSeq"/>
        </authorList>
    </citation>
    <scope>IDENTIFICATION</scope>
    <source>
        <tissue evidence="10 11">Gonads</tissue>
    </source>
</reference>
<dbReference type="PROSITE" id="PS50089">
    <property type="entry name" value="ZF_RING_2"/>
    <property type="match status" value="1"/>
</dbReference>
<dbReference type="GO" id="GO:0005634">
    <property type="term" value="C:nucleus"/>
    <property type="evidence" value="ECO:0007669"/>
    <property type="project" value="TreeGrafter"/>
</dbReference>
<dbReference type="PROSITE" id="PS01282">
    <property type="entry name" value="BIR_REPEAT_1"/>
    <property type="match status" value="1"/>
</dbReference>
<dbReference type="GO" id="GO:0043027">
    <property type="term" value="F:cysteine-type endopeptidase inhibitor activity involved in apoptotic process"/>
    <property type="evidence" value="ECO:0007669"/>
    <property type="project" value="TreeGrafter"/>
</dbReference>
<dbReference type="InterPro" id="IPR013083">
    <property type="entry name" value="Znf_RING/FYVE/PHD"/>
</dbReference>
<evidence type="ECO:0000313" key="10">
    <source>
        <dbReference type="RefSeq" id="XP_030767980.1"/>
    </source>
</evidence>
<gene>
    <name evidence="10 11 12" type="primary">LOC115891605</name>
</gene>
<dbReference type="RefSeq" id="XP_030767995.1">
    <property type="nucleotide sequence ID" value="XM_030912135.1"/>
</dbReference>
<dbReference type="FunFam" id="1.10.1170.10:FF:000002">
    <property type="entry name" value="Baculoviral IAP repeat containing 7"/>
    <property type="match status" value="1"/>
</dbReference>
<feature type="compositionally biased region" description="Polar residues" evidence="7">
    <location>
        <begin position="1"/>
        <end position="14"/>
    </location>
</feature>
<dbReference type="Gene3D" id="1.10.1170.10">
    <property type="entry name" value="Inhibitor Of Apoptosis Protein (2mihbC-IAP-1), Chain A"/>
    <property type="match status" value="2"/>
</dbReference>
<accession>A0A6J2YYS3</accession>
<evidence type="ECO:0000256" key="5">
    <source>
        <dbReference type="ARBA" id="ARBA00022833"/>
    </source>
</evidence>
<dbReference type="GO" id="GO:0008270">
    <property type="term" value="F:zinc ion binding"/>
    <property type="evidence" value="ECO:0007669"/>
    <property type="project" value="UniProtKB-KW"/>
</dbReference>
<dbReference type="PANTHER" id="PTHR10044:SF139">
    <property type="entry name" value="DEATH-ASSOCIATED INHIBITOR OF APOPTOSIS 2"/>
    <property type="match status" value="1"/>
</dbReference>
<evidence type="ECO:0000256" key="3">
    <source>
        <dbReference type="ARBA" id="ARBA00022723"/>
    </source>
</evidence>
<dbReference type="GO" id="GO:0051726">
    <property type="term" value="P:regulation of cell cycle"/>
    <property type="evidence" value="ECO:0007669"/>
    <property type="project" value="TreeGrafter"/>
</dbReference>
<evidence type="ECO:0000256" key="1">
    <source>
        <dbReference type="ARBA" id="ARBA00006672"/>
    </source>
</evidence>
<dbReference type="FunFam" id="1.10.1170.10:FF:000003">
    <property type="entry name" value="E3 ubiquitin-protein ligase XIAP"/>
    <property type="match status" value="1"/>
</dbReference>
<proteinExistence type="inferred from homology"/>
<keyword evidence="3" id="KW-0479">Metal-binding</keyword>
<dbReference type="GO" id="GO:0043066">
    <property type="term" value="P:negative regulation of apoptotic process"/>
    <property type="evidence" value="ECO:0007669"/>
    <property type="project" value="TreeGrafter"/>
</dbReference>
<dbReference type="Pfam" id="PF00653">
    <property type="entry name" value="BIR"/>
    <property type="match status" value="2"/>
</dbReference>
<dbReference type="PROSITE" id="PS50143">
    <property type="entry name" value="BIR_REPEAT_2"/>
    <property type="match status" value="2"/>
</dbReference>
<dbReference type="InterPro" id="IPR001841">
    <property type="entry name" value="Znf_RING"/>
</dbReference>
<dbReference type="Pfam" id="PF13920">
    <property type="entry name" value="zf-C3HC4_3"/>
    <property type="match status" value="1"/>
</dbReference>
<evidence type="ECO:0000256" key="7">
    <source>
        <dbReference type="SAM" id="MobiDB-lite"/>
    </source>
</evidence>
<dbReference type="RefSeq" id="XP_030767988.1">
    <property type="nucleotide sequence ID" value="XM_030912128.1"/>
</dbReference>
<feature type="region of interest" description="Disordered" evidence="7">
    <location>
        <begin position="1"/>
        <end position="44"/>
    </location>
</feature>
<evidence type="ECO:0000313" key="9">
    <source>
        <dbReference type="Proteomes" id="UP000504635"/>
    </source>
</evidence>
<dbReference type="Gene3D" id="3.30.40.10">
    <property type="entry name" value="Zinc/RING finger domain, C3HC4 (zinc finger)"/>
    <property type="match status" value="1"/>
</dbReference>
<dbReference type="GO" id="GO:0061630">
    <property type="term" value="F:ubiquitin protein ligase activity"/>
    <property type="evidence" value="ECO:0007669"/>
    <property type="project" value="TreeGrafter"/>
</dbReference>
<dbReference type="SMART" id="SM00238">
    <property type="entry name" value="BIR"/>
    <property type="match status" value="2"/>
</dbReference>
<evidence type="ECO:0000256" key="2">
    <source>
        <dbReference type="ARBA" id="ARBA00022703"/>
    </source>
</evidence>
<feature type="domain" description="RING-type" evidence="8">
    <location>
        <begin position="297"/>
        <end position="332"/>
    </location>
</feature>
<dbReference type="KEGG" id="soy:115891605"/>
<dbReference type="InterPro" id="IPR050784">
    <property type="entry name" value="IAP"/>
</dbReference>